<reference evidence="1" key="1">
    <citation type="journal article" date="2022" name="Int. J. Mol. Sci.">
        <title>Draft Genome of Tanacetum Coccineum: Genomic Comparison of Closely Related Tanacetum-Family Plants.</title>
        <authorList>
            <person name="Yamashiro T."/>
            <person name="Shiraishi A."/>
            <person name="Nakayama K."/>
            <person name="Satake H."/>
        </authorList>
    </citation>
    <scope>NUCLEOTIDE SEQUENCE</scope>
</reference>
<comment type="caution">
    <text evidence="1">The sequence shown here is derived from an EMBL/GenBank/DDBJ whole genome shotgun (WGS) entry which is preliminary data.</text>
</comment>
<protein>
    <submittedName>
        <fullName evidence="1">Uncharacterized protein</fullName>
    </submittedName>
</protein>
<evidence type="ECO:0000313" key="1">
    <source>
        <dbReference type="EMBL" id="GJS96754.1"/>
    </source>
</evidence>
<evidence type="ECO:0000313" key="2">
    <source>
        <dbReference type="Proteomes" id="UP001151760"/>
    </source>
</evidence>
<organism evidence="1 2">
    <name type="scientific">Tanacetum coccineum</name>
    <dbReference type="NCBI Taxonomy" id="301880"/>
    <lineage>
        <taxon>Eukaryota</taxon>
        <taxon>Viridiplantae</taxon>
        <taxon>Streptophyta</taxon>
        <taxon>Embryophyta</taxon>
        <taxon>Tracheophyta</taxon>
        <taxon>Spermatophyta</taxon>
        <taxon>Magnoliopsida</taxon>
        <taxon>eudicotyledons</taxon>
        <taxon>Gunneridae</taxon>
        <taxon>Pentapetalae</taxon>
        <taxon>asterids</taxon>
        <taxon>campanulids</taxon>
        <taxon>Asterales</taxon>
        <taxon>Asteraceae</taxon>
        <taxon>Asteroideae</taxon>
        <taxon>Anthemideae</taxon>
        <taxon>Anthemidinae</taxon>
        <taxon>Tanacetum</taxon>
    </lineage>
</organism>
<keyword evidence="2" id="KW-1185">Reference proteome</keyword>
<accession>A0ABQ5A2C8</accession>
<name>A0ABQ5A2C8_9ASTR</name>
<sequence>MNFLLISIIETNGARLHSLLRTYGKNLNETPNIAATLLKGEPGTSLGLVSGLSGKRVFEDSFCSSYASHVNGSNLRDKGATFISSAPQSSKNAASVYIIIARPVIHHRRPFSASALLPPLIKALRENS</sequence>
<proteinExistence type="predicted"/>
<dbReference type="EMBL" id="BQNB010011910">
    <property type="protein sequence ID" value="GJS96754.1"/>
    <property type="molecule type" value="Genomic_DNA"/>
</dbReference>
<reference evidence="1" key="2">
    <citation type="submission" date="2022-01" db="EMBL/GenBank/DDBJ databases">
        <authorList>
            <person name="Yamashiro T."/>
            <person name="Shiraishi A."/>
            <person name="Satake H."/>
            <person name="Nakayama K."/>
        </authorList>
    </citation>
    <scope>NUCLEOTIDE SEQUENCE</scope>
</reference>
<dbReference type="Proteomes" id="UP001151760">
    <property type="component" value="Unassembled WGS sequence"/>
</dbReference>
<gene>
    <name evidence="1" type="ORF">Tco_0803722</name>
</gene>